<evidence type="ECO:0000313" key="2">
    <source>
        <dbReference type="EMBL" id="RRT81325.1"/>
    </source>
</evidence>
<name>A0A427AYR1_ENSVE</name>
<proteinExistence type="predicted"/>
<evidence type="ECO:0000256" key="1">
    <source>
        <dbReference type="SAM" id="MobiDB-lite"/>
    </source>
</evidence>
<dbReference type="AlphaFoldDB" id="A0A427AYR1"/>
<protein>
    <submittedName>
        <fullName evidence="2">Uncharacterized protein</fullName>
    </submittedName>
</protein>
<comment type="caution">
    <text evidence="2">The sequence shown here is derived from an EMBL/GenBank/DDBJ whole genome shotgun (WGS) entry which is preliminary data.</text>
</comment>
<reference evidence="2 3" key="1">
    <citation type="journal article" date="2014" name="Agronomy (Basel)">
        <title>A Draft Genome Sequence for Ensete ventricosum, the Drought-Tolerant Tree Against Hunger.</title>
        <authorList>
            <person name="Harrison J."/>
            <person name="Moore K.A."/>
            <person name="Paszkiewicz K."/>
            <person name="Jones T."/>
            <person name="Grant M."/>
            <person name="Ambacheew D."/>
            <person name="Muzemil S."/>
            <person name="Studholme D.J."/>
        </authorList>
    </citation>
    <scope>NUCLEOTIDE SEQUENCE [LARGE SCALE GENOMIC DNA]</scope>
</reference>
<dbReference type="Proteomes" id="UP000287651">
    <property type="component" value="Unassembled WGS sequence"/>
</dbReference>
<gene>
    <name evidence="2" type="ORF">B296_00009238</name>
</gene>
<dbReference type="EMBL" id="AMZH03000936">
    <property type="protein sequence ID" value="RRT81325.1"/>
    <property type="molecule type" value="Genomic_DNA"/>
</dbReference>
<feature type="region of interest" description="Disordered" evidence="1">
    <location>
        <begin position="24"/>
        <end position="70"/>
    </location>
</feature>
<accession>A0A427AYR1</accession>
<sequence length="82" mass="8536">MRRPNSLLCVVQYYGNALRPHRVSEASSPRLSVSSQGLGNASVRGGGPIGDSRVTQRAIGQSRGPRKDGGAYVAGDVGPCIL</sequence>
<organism evidence="2 3">
    <name type="scientific">Ensete ventricosum</name>
    <name type="common">Abyssinian banana</name>
    <name type="synonym">Musa ensete</name>
    <dbReference type="NCBI Taxonomy" id="4639"/>
    <lineage>
        <taxon>Eukaryota</taxon>
        <taxon>Viridiplantae</taxon>
        <taxon>Streptophyta</taxon>
        <taxon>Embryophyta</taxon>
        <taxon>Tracheophyta</taxon>
        <taxon>Spermatophyta</taxon>
        <taxon>Magnoliopsida</taxon>
        <taxon>Liliopsida</taxon>
        <taxon>Zingiberales</taxon>
        <taxon>Musaceae</taxon>
        <taxon>Ensete</taxon>
    </lineage>
</organism>
<evidence type="ECO:0000313" key="3">
    <source>
        <dbReference type="Proteomes" id="UP000287651"/>
    </source>
</evidence>
<feature type="compositionally biased region" description="Polar residues" evidence="1">
    <location>
        <begin position="25"/>
        <end position="39"/>
    </location>
</feature>